<gene>
    <name evidence="1" type="ORF">L21SP2_0104</name>
</gene>
<sequence length="282" mass="31093">MRKNVLRFLGVGLILMAVLFSGCSGMSKYVIKGTPEADLSAAEVYGLYPLNVLPGTMVSIKGEGFGDVPGLIYLNGQPVNEFFGWDDSTIWFRVPEEPAEQIEVQVGTSIAEDYLYLAPEGSITVRWTVDAGAVQEFADANYGDFGLDFAPEWMEPLYLKGQWVKSGESFGAKSAGWDTGSKTIMWNMPETNTWISETVFTPENQDSFKPGVMLFAFEDGDDETRNLSAFESDMAFILKQEWAAADPYGDVSSDPAVRIGDSSKFYDEKTNTIELTYPVAAE</sequence>
<reference evidence="1 2" key="1">
    <citation type="journal article" date="2015" name="Stand. Genomic Sci.">
        <title>Complete genome sequence and description of Salinispira pacifica gen. nov., sp. nov., a novel spirochaete isolated form a hypersaline microbial mat.</title>
        <authorList>
            <person name="Ben Hania W."/>
            <person name="Joseph M."/>
            <person name="Schumann P."/>
            <person name="Bunk B."/>
            <person name="Fiebig A."/>
            <person name="Sproer C."/>
            <person name="Klenk H.P."/>
            <person name="Fardeau M.L."/>
            <person name="Spring S."/>
        </authorList>
    </citation>
    <scope>NUCLEOTIDE SEQUENCE [LARGE SCALE GENOMIC DNA]</scope>
    <source>
        <strain evidence="1 2">L21-RPul-D2</strain>
    </source>
</reference>
<dbReference type="PROSITE" id="PS51257">
    <property type="entry name" value="PROKAR_LIPOPROTEIN"/>
    <property type="match status" value="1"/>
</dbReference>
<dbReference type="SUPFAM" id="SSF81296">
    <property type="entry name" value="E set domains"/>
    <property type="match status" value="1"/>
</dbReference>
<dbReference type="KEGG" id="slr:L21SP2_0104"/>
<proteinExistence type="predicted"/>
<name>V5WCN3_9SPIO</name>
<dbReference type="InterPro" id="IPR014756">
    <property type="entry name" value="Ig_E-set"/>
</dbReference>
<evidence type="ECO:0008006" key="3">
    <source>
        <dbReference type="Google" id="ProtNLM"/>
    </source>
</evidence>
<accession>V5WCN3</accession>
<dbReference type="Proteomes" id="UP000018680">
    <property type="component" value="Chromosome"/>
</dbReference>
<evidence type="ECO:0000313" key="2">
    <source>
        <dbReference type="Proteomes" id="UP000018680"/>
    </source>
</evidence>
<dbReference type="Gene3D" id="2.60.40.10">
    <property type="entry name" value="Immunoglobulins"/>
    <property type="match status" value="1"/>
</dbReference>
<dbReference type="InterPro" id="IPR013783">
    <property type="entry name" value="Ig-like_fold"/>
</dbReference>
<dbReference type="EMBL" id="CP006939">
    <property type="protein sequence ID" value="AHC13548.1"/>
    <property type="molecule type" value="Genomic_DNA"/>
</dbReference>
<dbReference type="AlphaFoldDB" id="V5WCN3"/>
<protein>
    <recommendedName>
        <fullName evidence="3">IPT/TIG domain-containing protein</fullName>
    </recommendedName>
</protein>
<dbReference type="HOGENOM" id="CLU_986570_0_0_12"/>
<dbReference type="RefSeq" id="WP_024266481.1">
    <property type="nucleotide sequence ID" value="NC_023035.1"/>
</dbReference>
<organism evidence="1 2">
    <name type="scientific">Salinispira pacifica</name>
    <dbReference type="NCBI Taxonomy" id="1307761"/>
    <lineage>
        <taxon>Bacteria</taxon>
        <taxon>Pseudomonadati</taxon>
        <taxon>Spirochaetota</taxon>
        <taxon>Spirochaetia</taxon>
        <taxon>Spirochaetales</taxon>
        <taxon>Spirochaetaceae</taxon>
        <taxon>Salinispira</taxon>
    </lineage>
</organism>
<keyword evidence="2" id="KW-1185">Reference proteome</keyword>
<dbReference type="OrthoDB" id="370010at2"/>
<evidence type="ECO:0000313" key="1">
    <source>
        <dbReference type="EMBL" id="AHC13548.1"/>
    </source>
</evidence>